<keyword evidence="5" id="KW-1185">Reference proteome</keyword>
<protein>
    <submittedName>
        <fullName evidence="1">Uncharacterized protein</fullName>
    </submittedName>
</protein>
<evidence type="ECO:0000313" key="3">
    <source>
        <dbReference type="EMBL" id="CAF3523817.1"/>
    </source>
</evidence>
<evidence type="ECO:0000313" key="4">
    <source>
        <dbReference type="EMBL" id="CAF3664381.1"/>
    </source>
</evidence>
<evidence type="ECO:0000313" key="2">
    <source>
        <dbReference type="EMBL" id="CAF0880687.1"/>
    </source>
</evidence>
<organism evidence="1 5">
    <name type="scientific">Didymodactylos carnosus</name>
    <dbReference type="NCBI Taxonomy" id="1234261"/>
    <lineage>
        <taxon>Eukaryota</taxon>
        <taxon>Metazoa</taxon>
        <taxon>Spiralia</taxon>
        <taxon>Gnathifera</taxon>
        <taxon>Rotifera</taxon>
        <taxon>Eurotatoria</taxon>
        <taxon>Bdelloidea</taxon>
        <taxon>Philodinida</taxon>
        <taxon>Philodinidae</taxon>
        <taxon>Didymodactylos</taxon>
    </lineage>
</organism>
<dbReference type="AlphaFoldDB" id="A0A813NVC7"/>
<gene>
    <name evidence="1" type="ORF">GPM918_LOCUS494</name>
    <name evidence="2" type="ORF">OVA965_LOCUS8603</name>
    <name evidence="3" type="ORF">SRO942_LOCUS495</name>
    <name evidence="4" type="ORF">TMI583_LOCUS8599</name>
</gene>
<dbReference type="EMBL" id="CAJNOQ010000039">
    <property type="protein sequence ID" value="CAF0745103.1"/>
    <property type="molecule type" value="Genomic_DNA"/>
</dbReference>
<sequence>MMTVCSRIQSKTVLYDDDLNLTEEHVIIRDVVSSADDIKNDKININNLRKRTRIAFVQILKRCSNSCGLPFNSDVNIKLLEIPSAELIHFASNKTLSLRRVPLEMNGHVRKVSVMLPTNVFIGNIVVTRYLKMHDGILDTVTTATNPDLFITSTTSELLSDTDNMVTSIQTVDPTGYHVTLNCGQINLSYRYVAEQQCVRSRRHLPAI</sequence>
<reference evidence="1" key="1">
    <citation type="submission" date="2021-02" db="EMBL/GenBank/DDBJ databases">
        <authorList>
            <person name="Nowell W R."/>
        </authorList>
    </citation>
    <scope>NUCLEOTIDE SEQUENCE</scope>
</reference>
<evidence type="ECO:0000313" key="5">
    <source>
        <dbReference type="Proteomes" id="UP000663829"/>
    </source>
</evidence>
<accession>A0A813NVC7</accession>
<dbReference type="Proteomes" id="UP000677228">
    <property type="component" value="Unassembled WGS sequence"/>
</dbReference>
<dbReference type="EMBL" id="CAJOBC010000039">
    <property type="protein sequence ID" value="CAF3523817.1"/>
    <property type="molecule type" value="Genomic_DNA"/>
</dbReference>
<evidence type="ECO:0000313" key="1">
    <source>
        <dbReference type="EMBL" id="CAF0745103.1"/>
    </source>
</evidence>
<comment type="caution">
    <text evidence="1">The sequence shown here is derived from an EMBL/GenBank/DDBJ whole genome shotgun (WGS) entry which is preliminary data.</text>
</comment>
<dbReference type="Proteomes" id="UP000663829">
    <property type="component" value="Unassembled WGS sequence"/>
</dbReference>
<dbReference type="EMBL" id="CAJOBA010002931">
    <property type="protein sequence ID" value="CAF3664381.1"/>
    <property type="molecule type" value="Genomic_DNA"/>
</dbReference>
<name>A0A813NVC7_9BILA</name>
<dbReference type="Proteomes" id="UP000681722">
    <property type="component" value="Unassembled WGS sequence"/>
</dbReference>
<dbReference type="Proteomes" id="UP000682733">
    <property type="component" value="Unassembled WGS sequence"/>
</dbReference>
<dbReference type="EMBL" id="CAJNOK010002930">
    <property type="protein sequence ID" value="CAF0880687.1"/>
    <property type="molecule type" value="Genomic_DNA"/>
</dbReference>
<proteinExistence type="predicted"/>